<dbReference type="EMBL" id="NJGD01000002">
    <property type="protein sequence ID" value="PJR16595.1"/>
    <property type="molecule type" value="Genomic_DNA"/>
</dbReference>
<gene>
    <name evidence="1" type="ORF">CEJ86_07480</name>
</gene>
<evidence type="ECO:0000313" key="1">
    <source>
        <dbReference type="EMBL" id="PJR16595.1"/>
    </source>
</evidence>
<sequence length="89" mass="9885">MSILVYAHPDAANGIPFWTFGLTVLGHTPSRLAIHFLDWFTPPGAEDPFACIAAPSERTFSRRHVAAHHGISLTKRFAFAASFMSFRLK</sequence>
<dbReference type="Proteomes" id="UP000231987">
    <property type="component" value="Unassembled WGS sequence"/>
</dbReference>
<reference evidence="1 2" key="1">
    <citation type="submission" date="2017-06" db="EMBL/GenBank/DDBJ databases">
        <title>Ensifer strains isolated from leguminous trees and herbs display diverse denitrification phenotypes with some acting as strong N2O sinks.</title>
        <authorList>
            <person name="Woliy K."/>
            <person name="Mania D."/>
            <person name="Bakken L.R."/>
            <person name="Frostegard A."/>
        </authorList>
    </citation>
    <scope>NUCLEOTIDE SEQUENCE [LARGE SCALE GENOMIC DNA]</scope>
    <source>
        <strain evidence="1 2">AC50a</strain>
    </source>
</reference>
<dbReference type="AlphaFoldDB" id="A0A2J0Z7V5"/>
<accession>A0A2J0Z7V5</accession>
<protein>
    <submittedName>
        <fullName evidence="1">Uncharacterized protein</fullName>
    </submittedName>
</protein>
<proteinExistence type="predicted"/>
<comment type="caution">
    <text evidence="1">The sequence shown here is derived from an EMBL/GenBank/DDBJ whole genome shotgun (WGS) entry which is preliminary data.</text>
</comment>
<evidence type="ECO:0000313" key="2">
    <source>
        <dbReference type="Proteomes" id="UP000231987"/>
    </source>
</evidence>
<name>A0A2J0Z7V5_RHIML</name>
<organism evidence="1 2">
    <name type="scientific">Rhizobium meliloti</name>
    <name type="common">Ensifer meliloti</name>
    <name type="synonym">Sinorhizobium meliloti</name>
    <dbReference type="NCBI Taxonomy" id="382"/>
    <lineage>
        <taxon>Bacteria</taxon>
        <taxon>Pseudomonadati</taxon>
        <taxon>Pseudomonadota</taxon>
        <taxon>Alphaproteobacteria</taxon>
        <taxon>Hyphomicrobiales</taxon>
        <taxon>Rhizobiaceae</taxon>
        <taxon>Sinorhizobium/Ensifer group</taxon>
        <taxon>Sinorhizobium</taxon>
    </lineage>
</organism>